<dbReference type="Pfam" id="PF10706">
    <property type="entry name" value="Aminoglyc_resit"/>
    <property type="match status" value="1"/>
</dbReference>
<dbReference type="EMBL" id="JACBZT010000001">
    <property type="protein sequence ID" value="NYJ05884.1"/>
    <property type="molecule type" value="Genomic_DNA"/>
</dbReference>
<proteinExistence type="predicted"/>
<keyword evidence="2" id="KW-1185">Reference proteome</keyword>
<reference evidence="1 2" key="1">
    <citation type="submission" date="2020-07" db="EMBL/GenBank/DDBJ databases">
        <title>Sequencing the genomes of 1000 actinobacteria strains.</title>
        <authorList>
            <person name="Klenk H.-P."/>
        </authorList>
    </citation>
    <scope>NUCLEOTIDE SEQUENCE [LARGE SCALE GENOMIC DNA]</scope>
    <source>
        <strain evidence="1 2">DSM 104001</strain>
    </source>
</reference>
<dbReference type="Proteomes" id="UP000541969">
    <property type="component" value="Unassembled WGS sequence"/>
</dbReference>
<dbReference type="GO" id="GO:0016740">
    <property type="term" value="F:transferase activity"/>
    <property type="evidence" value="ECO:0007669"/>
    <property type="project" value="UniProtKB-KW"/>
</dbReference>
<protein>
    <submittedName>
        <fullName evidence="1">Lincosamide nucleotidyltransferase A/C/D/E</fullName>
    </submittedName>
</protein>
<dbReference type="Gene3D" id="3.30.460.40">
    <property type="match status" value="1"/>
</dbReference>
<evidence type="ECO:0000313" key="2">
    <source>
        <dbReference type="Proteomes" id="UP000541969"/>
    </source>
</evidence>
<dbReference type="AlphaFoldDB" id="A0A853CDM3"/>
<comment type="caution">
    <text evidence="1">The sequence shown here is derived from an EMBL/GenBank/DDBJ whole genome shotgun (WGS) entry which is preliminary data.</text>
</comment>
<keyword evidence="1" id="KW-0808">Transferase</keyword>
<evidence type="ECO:0000313" key="1">
    <source>
        <dbReference type="EMBL" id="NYJ05884.1"/>
    </source>
</evidence>
<dbReference type="InterPro" id="IPR019646">
    <property type="entry name" value="Aminoglyc_AdlTrfase"/>
</dbReference>
<sequence>MDVAQQRTYGRATAVALGRRGLRWLERGRLRGLTTLGPVQRFRNGIKPPVGPDDVLAWVTALDEAGVRCWLAGGWGVDALVGRQTRVHRDLDLVIDRADAETALRVLHAGGFAHVRPAVGGADRFVPGHFLSHRELLQRPDLLTLDVHPVDPVAWAAHLGVPEPFTTGTVAGRTVGCLSAAAQRVGHQGFAPAARHRANLRLLDELRC</sequence>
<name>A0A853CDM3_9ACTN</name>
<gene>
    <name evidence="1" type="ORF">GGQ55_002162</name>
</gene>
<dbReference type="RefSeq" id="WP_179716609.1">
    <property type="nucleotide sequence ID" value="NZ_JACBZT010000001.1"/>
</dbReference>
<organism evidence="1 2">
    <name type="scientific">Petropleomorpha daqingensis</name>
    <dbReference type="NCBI Taxonomy" id="2026353"/>
    <lineage>
        <taxon>Bacteria</taxon>
        <taxon>Bacillati</taxon>
        <taxon>Actinomycetota</taxon>
        <taxon>Actinomycetes</taxon>
        <taxon>Geodermatophilales</taxon>
        <taxon>Geodermatophilaceae</taxon>
        <taxon>Petropleomorpha</taxon>
    </lineage>
</organism>
<accession>A0A853CDM3</accession>